<dbReference type="CDD" id="cd05379">
    <property type="entry name" value="CAP_bacterial"/>
    <property type="match status" value="1"/>
</dbReference>
<organism evidence="3 4">
    <name type="scientific">Solibacillus merdavium</name>
    <dbReference type="NCBI Taxonomy" id="2762218"/>
    <lineage>
        <taxon>Bacteria</taxon>
        <taxon>Bacillati</taxon>
        <taxon>Bacillota</taxon>
        <taxon>Bacilli</taxon>
        <taxon>Bacillales</taxon>
        <taxon>Caryophanaceae</taxon>
        <taxon>Solibacillus</taxon>
    </lineage>
</organism>
<dbReference type="Pfam" id="PF00395">
    <property type="entry name" value="SLH"/>
    <property type="match status" value="2"/>
</dbReference>
<dbReference type="SUPFAM" id="SSF55797">
    <property type="entry name" value="PR-1-like"/>
    <property type="match status" value="1"/>
</dbReference>
<proteinExistence type="predicted"/>
<dbReference type="InterPro" id="IPR014044">
    <property type="entry name" value="CAP_dom"/>
</dbReference>
<sequence>MKKRMTKTFLAATFFASALFIASDDASAKKTFYDVDNSRNSHTEAIQYLNNLNVYDYKSGNQFNFSRPVSRAEASKILHTILSNDSSLSIPKVRSYNSQLKDLRNSTTFSKEIIWAYEAGIFDGDEYGNFNPDQAVKRSHLSKILVESFKLKAKDTHSFRDVSKSSWYYDYVNILASHGITTGDESNRFLPNNNVTSAQMATFLYRTLNYKNTGQVGGNTPPPPAAEKPDTATTTYNSEYDFAWKQTGKNLEFELEGVDNNKIVARYMTKEGKSFFGAQNFKIGTATAAQVKAKYGTKNASVRRGNVNYNTASSEEYNFYLIDDYYVTFFYDLHKKNVIRSILYVHKDYEVKKDGFYGNISDTQKHSEQLMVELMNQARAAEGVQPLTHSPQWAAIARKHSKDMIDNNYFSHTSLSGASPYDRMISGGMSKAELRTWGENISYGHYNVIYAHEGFMNSKGHRDNLLQSRFNHAIVGLEYSSQKAPYFTINFY</sequence>
<evidence type="ECO:0000259" key="2">
    <source>
        <dbReference type="PROSITE" id="PS51272"/>
    </source>
</evidence>
<evidence type="ECO:0000313" key="3">
    <source>
        <dbReference type="EMBL" id="MBD8035050.1"/>
    </source>
</evidence>
<accession>A0ABR8XSZ1</accession>
<feature type="domain" description="SLH" evidence="2">
    <location>
        <begin position="155"/>
        <end position="218"/>
    </location>
</feature>
<evidence type="ECO:0000256" key="1">
    <source>
        <dbReference type="SAM" id="SignalP"/>
    </source>
</evidence>
<dbReference type="Gene3D" id="3.40.33.10">
    <property type="entry name" value="CAP"/>
    <property type="match status" value="1"/>
</dbReference>
<feature type="signal peptide" evidence="1">
    <location>
        <begin position="1"/>
        <end position="28"/>
    </location>
</feature>
<feature type="chain" id="PRO_5046265314" evidence="1">
    <location>
        <begin position="29"/>
        <end position="492"/>
    </location>
</feature>
<dbReference type="InterPro" id="IPR035940">
    <property type="entry name" value="CAP_sf"/>
</dbReference>
<dbReference type="PANTHER" id="PTHR31157">
    <property type="entry name" value="SCP DOMAIN-CONTAINING PROTEIN"/>
    <property type="match status" value="1"/>
</dbReference>
<keyword evidence="1" id="KW-0732">Signal</keyword>
<gene>
    <name evidence="3" type="ORF">H9632_18510</name>
</gene>
<dbReference type="Pfam" id="PF14504">
    <property type="entry name" value="CAP_assoc_N"/>
    <property type="match status" value="1"/>
</dbReference>
<evidence type="ECO:0000313" key="4">
    <source>
        <dbReference type="Proteomes" id="UP000600565"/>
    </source>
</evidence>
<keyword evidence="4" id="KW-1185">Reference proteome</keyword>
<comment type="caution">
    <text evidence="3">The sequence shown here is derived from an EMBL/GenBank/DDBJ whole genome shotgun (WGS) entry which is preliminary data.</text>
</comment>
<dbReference type="Pfam" id="PF00188">
    <property type="entry name" value="CAP"/>
    <property type="match status" value="1"/>
</dbReference>
<reference evidence="3 4" key="1">
    <citation type="submission" date="2020-08" db="EMBL/GenBank/DDBJ databases">
        <title>A Genomic Blueprint of the Chicken Gut Microbiome.</title>
        <authorList>
            <person name="Gilroy R."/>
            <person name="Ravi A."/>
            <person name="Getino M."/>
            <person name="Pursley I."/>
            <person name="Horton D.L."/>
            <person name="Alikhan N.-F."/>
            <person name="Baker D."/>
            <person name="Gharbi K."/>
            <person name="Hall N."/>
            <person name="Watson M."/>
            <person name="Adriaenssens E.M."/>
            <person name="Foster-Nyarko E."/>
            <person name="Jarju S."/>
            <person name="Secka A."/>
            <person name="Antonio M."/>
            <person name="Oren A."/>
            <person name="Chaudhuri R."/>
            <person name="La Ragione R.M."/>
            <person name="Hildebrand F."/>
            <person name="Pallen M.J."/>
        </authorList>
    </citation>
    <scope>NUCLEOTIDE SEQUENCE [LARGE SCALE GENOMIC DNA]</scope>
    <source>
        <strain evidence="3 4">Sa1YVA6</strain>
    </source>
</reference>
<dbReference type="PANTHER" id="PTHR31157:SF1">
    <property type="entry name" value="SCP DOMAIN-CONTAINING PROTEIN"/>
    <property type="match status" value="1"/>
</dbReference>
<dbReference type="Proteomes" id="UP000600565">
    <property type="component" value="Unassembled WGS sequence"/>
</dbReference>
<dbReference type="EMBL" id="JACSPW010000033">
    <property type="protein sequence ID" value="MBD8035050.1"/>
    <property type="molecule type" value="Genomic_DNA"/>
</dbReference>
<dbReference type="InterPro" id="IPR001119">
    <property type="entry name" value="SLH_dom"/>
</dbReference>
<name>A0ABR8XSZ1_9BACL</name>
<dbReference type="InterPro" id="IPR029410">
    <property type="entry name" value="CAP_assoc"/>
</dbReference>
<dbReference type="RefSeq" id="WP_191705526.1">
    <property type="nucleotide sequence ID" value="NZ_JACSPW010000033.1"/>
</dbReference>
<dbReference type="PROSITE" id="PS51272">
    <property type="entry name" value="SLH"/>
    <property type="match status" value="1"/>
</dbReference>
<protein>
    <submittedName>
        <fullName evidence="3">S-layer homology domain-containing protein</fullName>
    </submittedName>
</protein>